<dbReference type="Proteomes" id="UP000676336">
    <property type="component" value="Unassembled WGS sequence"/>
</dbReference>
<comment type="caution">
    <text evidence="1">The sequence shown here is derived from an EMBL/GenBank/DDBJ whole genome shotgun (WGS) entry which is preliminary data.</text>
</comment>
<proteinExistence type="predicted"/>
<organism evidence="1 2">
    <name type="scientific">Rotaria magnacalcarata</name>
    <dbReference type="NCBI Taxonomy" id="392030"/>
    <lineage>
        <taxon>Eukaryota</taxon>
        <taxon>Metazoa</taxon>
        <taxon>Spiralia</taxon>
        <taxon>Gnathifera</taxon>
        <taxon>Rotifera</taxon>
        <taxon>Eurotatoria</taxon>
        <taxon>Bdelloidea</taxon>
        <taxon>Philodinida</taxon>
        <taxon>Philodinidae</taxon>
        <taxon>Rotaria</taxon>
    </lineage>
</organism>
<dbReference type="AlphaFoldDB" id="A0A8S3I4N5"/>
<reference evidence="1" key="1">
    <citation type="submission" date="2021-02" db="EMBL/GenBank/DDBJ databases">
        <authorList>
            <person name="Nowell W R."/>
        </authorList>
    </citation>
    <scope>NUCLEOTIDE SEQUENCE</scope>
</reference>
<gene>
    <name evidence="1" type="ORF">SMN809_LOCUS72721</name>
</gene>
<sequence length="167" mass="19537">HKSATILVNDVKRNIANLEDILGQCSIESRTRYDGDVSELKVQLERMMDVEKRLESIRDIFSNTESLIKHLASYNLYDLQSTEATLESLHRKLTALKTEILRSEHILHQNIINSLPSRQACKEMFSFIDAIKRLLDDDHGAPINNRETLQKLLRRYRVNESRQNFRM</sequence>
<evidence type="ECO:0000313" key="1">
    <source>
        <dbReference type="EMBL" id="CAF5192394.1"/>
    </source>
</evidence>
<dbReference type="Gene3D" id="1.20.58.60">
    <property type="match status" value="1"/>
</dbReference>
<feature type="non-terminal residue" evidence="1">
    <location>
        <position position="167"/>
    </location>
</feature>
<evidence type="ECO:0000313" key="2">
    <source>
        <dbReference type="Proteomes" id="UP000676336"/>
    </source>
</evidence>
<accession>A0A8S3I4N5</accession>
<dbReference type="SUPFAM" id="SSF46966">
    <property type="entry name" value="Spectrin repeat"/>
    <property type="match status" value="1"/>
</dbReference>
<dbReference type="EMBL" id="CAJOBI010326315">
    <property type="protein sequence ID" value="CAF5192394.1"/>
    <property type="molecule type" value="Genomic_DNA"/>
</dbReference>
<name>A0A8S3I4N5_9BILA</name>
<protein>
    <submittedName>
        <fullName evidence="1">Uncharacterized protein</fullName>
    </submittedName>
</protein>